<name>A3K7U5_SAGS3</name>
<sequence>MSEQGARQDTAQAGRRKASAPAEATLRQFFLDQIVSEMPRTAPETRQALARFNLKAGKSQNPYATYPLKAYAAFFEEAARVLDRPYFGLELGQNFRLWEIGPVYPLLATAPTLREALAVFLRFQASWQSHTTSSVHQEFGQTRYGYAINDMEIWPRVQDAENSIAGLCALIRQLLSERWSPVEVCFEHDIAGREGPLKRFFRCPVSGNAASNIIWIGDADLDRPMQTWVSSNAPARAIVETHLFDLLRPPEDEFRSVPERLSQLVDQRLGRESVDLETLADILGMAPRTLRRQLGTFGTSFSEILNRERLRKAEMLLSTGSIKVSQLAAHLGYANQSAFSRAFREWTGETPMAALRRARRSIGKANAPETDDIATRAQP</sequence>
<dbReference type="InterPro" id="IPR032687">
    <property type="entry name" value="AraC-type_N"/>
</dbReference>
<dbReference type="InterPro" id="IPR009057">
    <property type="entry name" value="Homeodomain-like_sf"/>
</dbReference>
<dbReference type="EMBL" id="AAYA01000013">
    <property type="protein sequence ID" value="EBA06717.1"/>
    <property type="molecule type" value="Genomic_DNA"/>
</dbReference>
<dbReference type="PROSITE" id="PS01124">
    <property type="entry name" value="HTH_ARAC_FAMILY_2"/>
    <property type="match status" value="1"/>
</dbReference>
<protein>
    <recommendedName>
        <fullName evidence="5">HTH araC/xylS-type domain-containing protein</fullName>
    </recommendedName>
</protein>
<feature type="region of interest" description="Disordered" evidence="4">
    <location>
        <begin position="1"/>
        <end position="20"/>
    </location>
</feature>
<feature type="compositionally biased region" description="Polar residues" evidence="4">
    <location>
        <begin position="1"/>
        <end position="11"/>
    </location>
</feature>
<dbReference type="eggNOG" id="COG2207">
    <property type="taxonomic scope" value="Bacteria"/>
</dbReference>
<dbReference type="InterPro" id="IPR018060">
    <property type="entry name" value="HTH_AraC"/>
</dbReference>
<evidence type="ECO:0000313" key="7">
    <source>
        <dbReference type="Proteomes" id="UP000005713"/>
    </source>
</evidence>
<keyword evidence="7" id="KW-1185">Reference proteome</keyword>
<keyword evidence="2" id="KW-0238">DNA-binding</keyword>
<proteinExistence type="predicted"/>
<dbReference type="InterPro" id="IPR018062">
    <property type="entry name" value="HTH_AraC-typ_CS"/>
</dbReference>
<evidence type="ECO:0000313" key="6">
    <source>
        <dbReference type="EMBL" id="EBA06717.1"/>
    </source>
</evidence>
<evidence type="ECO:0000256" key="1">
    <source>
        <dbReference type="ARBA" id="ARBA00023015"/>
    </source>
</evidence>
<dbReference type="AlphaFoldDB" id="A3K7U5"/>
<evidence type="ECO:0000256" key="2">
    <source>
        <dbReference type="ARBA" id="ARBA00023125"/>
    </source>
</evidence>
<keyword evidence="3" id="KW-0804">Transcription</keyword>
<gene>
    <name evidence="6" type="ORF">SSE37_02480</name>
</gene>
<evidence type="ECO:0000256" key="4">
    <source>
        <dbReference type="SAM" id="MobiDB-lite"/>
    </source>
</evidence>
<dbReference type="PANTHER" id="PTHR47894">
    <property type="entry name" value="HTH-TYPE TRANSCRIPTIONAL REGULATOR GADX"/>
    <property type="match status" value="1"/>
</dbReference>
<dbReference type="Proteomes" id="UP000005713">
    <property type="component" value="Unassembled WGS sequence"/>
</dbReference>
<accession>A3K7U5</accession>
<dbReference type="Pfam" id="PF12833">
    <property type="entry name" value="HTH_18"/>
    <property type="match status" value="1"/>
</dbReference>
<evidence type="ECO:0000256" key="3">
    <source>
        <dbReference type="ARBA" id="ARBA00023163"/>
    </source>
</evidence>
<dbReference type="SMART" id="SM00342">
    <property type="entry name" value="HTH_ARAC"/>
    <property type="match status" value="1"/>
</dbReference>
<comment type="caution">
    <text evidence="6">The sequence shown here is derived from an EMBL/GenBank/DDBJ whole genome shotgun (WGS) entry which is preliminary data.</text>
</comment>
<organism evidence="6 7">
    <name type="scientific">Sagittula stellata (strain ATCC 700073 / DSM 11524 / E-37)</name>
    <dbReference type="NCBI Taxonomy" id="388399"/>
    <lineage>
        <taxon>Bacteria</taxon>
        <taxon>Pseudomonadati</taxon>
        <taxon>Pseudomonadota</taxon>
        <taxon>Alphaproteobacteria</taxon>
        <taxon>Rhodobacterales</taxon>
        <taxon>Roseobacteraceae</taxon>
        <taxon>Sagittula</taxon>
    </lineage>
</organism>
<dbReference type="PROSITE" id="PS00041">
    <property type="entry name" value="HTH_ARAC_FAMILY_1"/>
    <property type="match status" value="1"/>
</dbReference>
<dbReference type="Pfam" id="PF12625">
    <property type="entry name" value="Arabinose_bd"/>
    <property type="match status" value="1"/>
</dbReference>
<dbReference type="RefSeq" id="WP_005861894.1">
    <property type="nucleotide sequence ID" value="NZ_AAYA01000013.1"/>
</dbReference>
<dbReference type="OrthoDB" id="9805730at2"/>
<keyword evidence="1" id="KW-0805">Transcription regulation</keyword>
<dbReference type="GO" id="GO:0005829">
    <property type="term" value="C:cytosol"/>
    <property type="evidence" value="ECO:0007669"/>
    <property type="project" value="TreeGrafter"/>
</dbReference>
<dbReference type="PANTHER" id="PTHR47894:SF4">
    <property type="entry name" value="HTH-TYPE TRANSCRIPTIONAL REGULATOR GADX"/>
    <property type="match status" value="1"/>
</dbReference>
<dbReference type="GO" id="GO:0000976">
    <property type="term" value="F:transcription cis-regulatory region binding"/>
    <property type="evidence" value="ECO:0007669"/>
    <property type="project" value="TreeGrafter"/>
</dbReference>
<reference evidence="6 7" key="1">
    <citation type="submission" date="2006-06" db="EMBL/GenBank/DDBJ databases">
        <authorList>
            <person name="Moran M.A."/>
            <person name="Ferriera S."/>
            <person name="Johnson J."/>
            <person name="Kravitz S."/>
            <person name="Beeson K."/>
            <person name="Sutton G."/>
            <person name="Rogers Y.-H."/>
            <person name="Friedman R."/>
            <person name="Frazier M."/>
            <person name="Venter J.C."/>
        </authorList>
    </citation>
    <scope>NUCLEOTIDE SEQUENCE [LARGE SCALE GENOMIC DNA]</scope>
    <source>
        <strain evidence="6 7">E-37</strain>
    </source>
</reference>
<dbReference type="Gene3D" id="1.10.10.60">
    <property type="entry name" value="Homeodomain-like"/>
    <property type="match status" value="1"/>
</dbReference>
<evidence type="ECO:0000259" key="5">
    <source>
        <dbReference type="PROSITE" id="PS01124"/>
    </source>
</evidence>
<dbReference type="GO" id="GO:0003700">
    <property type="term" value="F:DNA-binding transcription factor activity"/>
    <property type="evidence" value="ECO:0007669"/>
    <property type="project" value="InterPro"/>
</dbReference>
<feature type="domain" description="HTH araC/xylS-type" evidence="5">
    <location>
        <begin position="259"/>
        <end position="357"/>
    </location>
</feature>
<dbReference type="SUPFAM" id="SSF46689">
    <property type="entry name" value="Homeodomain-like"/>
    <property type="match status" value="1"/>
</dbReference>